<organism evidence="2 3">
    <name type="scientific">Mycolicibacterium moriokaense</name>
    <dbReference type="NCBI Taxonomy" id="39691"/>
    <lineage>
        <taxon>Bacteria</taxon>
        <taxon>Bacillati</taxon>
        <taxon>Actinomycetota</taxon>
        <taxon>Actinomycetes</taxon>
        <taxon>Mycobacteriales</taxon>
        <taxon>Mycobacteriaceae</taxon>
        <taxon>Mycolicibacterium</taxon>
    </lineage>
</organism>
<reference evidence="2 3" key="2">
    <citation type="submission" date="2018-06" db="EMBL/GenBank/DDBJ databases">
        <title>Sequencing of bacterial isolates from soil warming experiment in Harvard Forest, Massachusetts, USA.</title>
        <authorList>
            <person name="Deangelis K.PhD."/>
        </authorList>
    </citation>
    <scope>NUCLEOTIDE SEQUENCE [LARGE SCALE GENOMIC DNA]</scope>
    <source>
        <strain evidence="2 3">GAS496</strain>
    </source>
</reference>
<name>A0A318HT20_9MYCO</name>
<evidence type="ECO:0000313" key="2">
    <source>
        <dbReference type="EMBL" id="PXX13060.1"/>
    </source>
</evidence>
<gene>
    <name evidence="2" type="ORF">C8E89_101208</name>
</gene>
<dbReference type="EMBL" id="QJJU01000001">
    <property type="protein sequence ID" value="PXX13060.1"/>
    <property type="molecule type" value="Genomic_DNA"/>
</dbReference>
<keyword evidence="3" id="KW-1185">Reference proteome</keyword>
<dbReference type="Gene3D" id="3.10.450.50">
    <property type="match status" value="1"/>
</dbReference>
<dbReference type="Proteomes" id="UP000247781">
    <property type="component" value="Unassembled WGS sequence"/>
</dbReference>
<dbReference type="SUPFAM" id="SSF54427">
    <property type="entry name" value="NTF2-like"/>
    <property type="match status" value="1"/>
</dbReference>
<feature type="domain" description="SnoaL-like" evidence="1">
    <location>
        <begin position="8"/>
        <end position="109"/>
    </location>
</feature>
<accession>A0A318HT20</accession>
<evidence type="ECO:0000313" key="3">
    <source>
        <dbReference type="Proteomes" id="UP000247781"/>
    </source>
</evidence>
<dbReference type="RefSeq" id="WP_110314216.1">
    <property type="nucleotide sequence ID" value="NZ_QJJU01000001.1"/>
</dbReference>
<protein>
    <submittedName>
        <fullName evidence="2">SnoaL-like protein</fullName>
    </submittedName>
</protein>
<comment type="caution">
    <text evidence="2">The sequence shown here is derived from an EMBL/GenBank/DDBJ whole genome shotgun (WGS) entry which is preliminary data.</text>
</comment>
<dbReference type="InterPro" id="IPR037401">
    <property type="entry name" value="SnoaL-like"/>
</dbReference>
<reference evidence="3" key="1">
    <citation type="submission" date="2018-05" db="EMBL/GenBank/DDBJ databases">
        <authorList>
            <person name="Deangelis K."/>
            <person name="Huntemann M."/>
            <person name="Clum A."/>
            <person name="Pillay M."/>
            <person name="Palaniappan K."/>
            <person name="Varghese N."/>
            <person name="Mikhailova N."/>
            <person name="Stamatis D."/>
            <person name="Reddy T."/>
            <person name="Daum C."/>
            <person name="Shapiro N."/>
            <person name="Ivanova N."/>
            <person name="Kyrpides N."/>
            <person name="Woyke T."/>
        </authorList>
    </citation>
    <scope>NUCLEOTIDE SEQUENCE [LARGE SCALE GENOMIC DNA]</scope>
    <source>
        <strain evidence="3">GAS496</strain>
    </source>
</reference>
<evidence type="ECO:0000259" key="1">
    <source>
        <dbReference type="Pfam" id="PF12680"/>
    </source>
</evidence>
<sequence length="122" mass="13471">MTTYDELAQRYIDTWNETDPSARRTAVDRLFTEDARYVDPMAAADGHEAIASLIGTVQQQFPDFRFRLAGPVDGHHNQARFGWELGQNGSDAPIVGFDVAVTDDEGRIQSVLGFLDKVPATA</sequence>
<dbReference type="AlphaFoldDB" id="A0A318HT20"/>
<proteinExistence type="predicted"/>
<dbReference type="OrthoDB" id="9808719at2"/>
<dbReference type="InterPro" id="IPR032710">
    <property type="entry name" value="NTF2-like_dom_sf"/>
</dbReference>
<dbReference type="Pfam" id="PF12680">
    <property type="entry name" value="SnoaL_2"/>
    <property type="match status" value="1"/>
</dbReference>